<feature type="non-terminal residue" evidence="2">
    <location>
        <position position="53"/>
    </location>
</feature>
<keyword evidence="1" id="KW-1133">Transmembrane helix</keyword>
<gene>
    <name evidence="2" type="ORF">FC699_35785</name>
</gene>
<accession>A0A4U2ZXI6</accession>
<name>A0A4U2ZXI6_9BACI</name>
<dbReference type="EMBL" id="SZON01003556">
    <property type="protein sequence ID" value="TKI79629.1"/>
    <property type="molecule type" value="Genomic_DNA"/>
</dbReference>
<feature type="transmembrane region" description="Helical" evidence="1">
    <location>
        <begin position="20"/>
        <end position="37"/>
    </location>
</feature>
<comment type="caution">
    <text evidence="2">The sequence shown here is derived from an EMBL/GenBank/DDBJ whole genome shotgun (WGS) entry which is preliminary data.</text>
</comment>
<keyword evidence="1" id="KW-0472">Membrane</keyword>
<reference evidence="2 3" key="1">
    <citation type="journal article" date="2019" name="Environ. Microbiol.">
        <title>An active ?-lactamase is a part of an orchestrated cell wall stress resistance network of Bacillus subtilis and related rhizosphere species.</title>
        <authorList>
            <person name="Bucher T."/>
            <person name="Keren-Paz A."/>
            <person name="Hausser J."/>
            <person name="Olender T."/>
            <person name="Cytryn E."/>
            <person name="Kolodkin-Gal I."/>
        </authorList>
    </citation>
    <scope>NUCLEOTIDE SEQUENCE [LARGE SCALE GENOMIC DNA]</scope>
    <source>
        <strain evidence="2 3">I5</strain>
    </source>
</reference>
<keyword evidence="1" id="KW-0812">Transmembrane</keyword>
<evidence type="ECO:0000256" key="1">
    <source>
        <dbReference type="SAM" id="Phobius"/>
    </source>
</evidence>
<dbReference type="Proteomes" id="UP000305222">
    <property type="component" value="Unassembled WGS sequence"/>
</dbReference>
<dbReference type="AlphaFoldDB" id="A0A4U2ZXI6"/>
<evidence type="ECO:0000313" key="2">
    <source>
        <dbReference type="EMBL" id="TKI79629.1"/>
    </source>
</evidence>
<sequence length="53" mass="5905">MLNIKERLGQIKLKTKLSMAFIAILIIPSLIVGITSYDESKTDLNETILQSAK</sequence>
<protein>
    <submittedName>
        <fullName evidence="2">Methyl-accepting chemotaxis protein</fullName>
    </submittedName>
</protein>
<organism evidence="2 3">
    <name type="scientific">Bacillus wiedmannii</name>
    <dbReference type="NCBI Taxonomy" id="1890302"/>
    <lineage>
        <taxon>Bacteria</taxon>
        <taxon>Bacillati</taxon>
        <taxon>Bacillota</taxon>
        <taxon>Bacilli</taxon>
        <taxon>Bacillales</taxon>
        <taxon>Bacillaceae</taxon>
        <taxon>Bacillus</taxon>
        <taxon>Bacillus cereus group</taxon>
    </lineage>
</organism>
<evidence type="ECO:0000313" key="3">
    <source>
        <dbReference type="Proteomes" id="UP000305222"/>
    </source>
</evidence>
<proteinExistence type="predicted"/>